<dbReference type="Proteomes" id="UP000887569">
    <property type="component" value="Unplaced"/>
</dbReference>
<evidence type="ECO:0000313" key="1">
    <source>
        <dbReference type="Proteomes" id="UP000887569"/>
    </source>
</evidence>
<proteinExistence type="predicted"/>
<reference evidence="2" key="1">
    <citation type="submission" date="2022-11" db="UniProtKB">
        <authorList>
            <consortium name="WormBaseParasite"/>
        </authorList>
    </citation>
    <scope>IDENTIFICATION</scope>
</reference>
<evidence type="ECO:0000313" key="2">
    <source>
        <dbReference type="WBParaSite" id="PgR039_g010_t01"/>
    </source>
</evidence>
<keyword evidence="1" id="KW-1185">Reference proteome</keyword>
<organism evidence="1 2">
    <name type="scientific">Parascaris univalens</name>
    <name type="common">Nematode worm</name>
    <dbReference type="NCBI Taxonomy" id="6257"/>
    <lineage>
        <taxon>Eukaryota</taxon>
        <taxon>Metazoa</taxon>
        <taxon>Ecdysozoa</taxon>
        <taxon>Nematoda</taxon>
        <taxon>Chromadorea</taxon>
        <taxon>Rhabditida</taxon>
        <taxon>Spirurina</taxon>
        <taxon>Ascaridomorpha</taxon>
        <taxon>Ascaridoidea</taxon>
        <taxon>Ascarididae</taxon>
        <taxon>Parascaris</taxon>
    </lineage>
</organism>
<dbReference type="AlphaFoldDB" id="A0A915BG52"/>
<sequence>IEDLFQRHAFVDERNRTRTNESKIRAMRAPNSRTHLLASSLQIHVQCAKTTSTTTFNTQVPSDAQFFQQRFRCRSSLGRKIHLQSSSYRYCPSGDVMLLCLSH</sequence>
<accession>A0A915BG52</accession>
<dbReference type="WBParaSite" id="PgR039_g010_t01">
    <property type="protein sequence ID" value="PgR039_g010_t01"/>
    <property type="gene ID" value="PgR039_g010"/>
</dbReference>
<protein>
    <submittedName>
        <fullName evidence="2">Uncharacterized protein</fullName>
    </submittedName>
</protein>
<name>A0A915BG52_PARUN</name>